<feature type="compositionally biased region" description="Low complexity" evidence="1">
    <location>
        <begin position="18"/>
        <end position="51"/>
    </location>
</feature>
<reference evidence="2" key="1">
    <citation type="journal article" date="2021" name="Nat. Commun.">
        <title>Genetic determinants of endophytism in the Arabidopsis root mycobiome.</title>
        <authorList>
            <person name="Mesny F."/>
            <person name="Miyauchi S."/>
            <person name="Thiergart T."/>
            <person name="Pickel B."/>
            <person name="Atanasova L."/>
            <person name="Karlsson M."/>
            <person name="Huettel B."/>
            <person name="Barry K.W."/>
            <person name="Haridas S."/>
            <person name="Chen C."/>
            <person name="Bauer D."/>
            <person name="Andreopoulos W."/>
            <person name="Pangilinan J."/>
            <person name="LaButti K."/>
            <person name="Riley R."/>
            <person name="Lipzen A."/>
            <person name="Clum A."/>
            <person name="Drula E."/>
            <person name="Henrissat B."/>
            <person name="Kohler A."/>
            <person name="Grigoriev I.V."/>
            <person name="Martin F.M."/>
            <person name="Hacquard S."/>
        </authorList>
    </citation>
    <scope>NUCLEOTIDE SEQUENCE</scope>
    <source>
        <strain evidence="2">MPI-CAGE-AT-0016</strain>
    </source>
</reference>
<feature type="compositionally biased region" description="Polar residues" evidence="1">
    <location>
        <begin position="212"/>
        <end position="223"/>
    </location>
</feature>
<feature type="compositionally biased region" description="Pro residues" evidence="1">
    <location>
        <begin position="52"/>
        <end position="61"/>
    </location>
</feature>
<dbReference type="OrthoDB" id="20473at2759"/>
<keyword evidence="3" id="KW-1185">Reference proteome</keyword>
<evidence type="ECO:0000313" key="2">
    <source>
        <dbReference type="EMBL" id="KAH7368974.1"/>
    </source>
</evidence>
<feature type="region of interest" description="Disordered" evidence="1">
    <location>
        <begin position="1"/>
        <end position="128"/>
    </location>
</feature>
<organism evidence="2 3">
    <name type="scientific">Plectosphaerella cucumerina</name>
    <dbReference type="NCBI Taxonomy" id="40658"/>
    <lineage>
        <taxon>Eukaryota</taxon>
        <taxon>Fungi</taxon>
        <taxon>Dikarya</taxon>
        <taxon>Ascomycota</taxon>
        <taxon>Pezizomycotina</taxon>
        <taxon>Sordariomycetes</taxon>
        <taxon>Hypocreomycetidae</taxon>
        <taxon>Glomerellales</taxon>
        <taxon>Plectosphaerellaceae</taxon>
        <taxon>Plectosphaerella</taxon>
    </lineage>
</organism>
<dbReference type="AlphaFoldDB" id="A0A8K0TKM0"/>
<dbReference type="EMBL" id="JAGPXD010000002">
    <property type="protein sequence ID" value="KAH7368974.1"/>
    <property type="molecule type" value="Genomic_DNA"/>
</dbReference>
<comment type="caution">
    <text evidence="2">The sequence shown here is derived from an EMBL/GenBank/DDBJ whole genome shotgun (WGS) entry which is preliminary data.</text>
</comment>
<feature type="region of interest" description="Disordered" evidence="1">
    <location>
        <begin position="179"/>
        <end position="257"/>
    </location>
</feature>
<dbReference type="PANTHER" id="PTHR22705:SF0">
    <property type="entry name" value="ZZ-TYPE ZINC FINGER-CONTAINING PROTEIN 3"/>
    <property type="match status" value="1"/>
</dbReference>
<dbReference type="InterPro" id="IPR037830">
    <property type="entry name" value="ZZZ3"/>
</dbReference>
<name>A0A8K0TKM0_9PEZI</name>
<dbReference type="PANTHER" id="PTHR22705">
    <property type="entry name" value="ZINC FINGER, ZZ DOMAIN CONTAINING 3"/>
    <property type="match status" value="1"/>
</dbReference>
<protein>
    <submittedName>
        <fullName evidence="2">Uncharacterized protein</fullName>
    </submittedName>
</protein>
<feature type="compositionally biased region" description="Low complexity" evidence="1">
    <location>
        <begin position="74"/>
        <end position="97"/>
    </location>
</feature>
<feature type="compositionally biased region" description="Acidic residues" evidence="1">
    <location>
        <begin position="190"/>
        <end position="203"/>
    </location>
</feature>
<dbReference type="Proteomes" id="UP000813385">
    <property type="component" value="Unassembled WGS sequence"/>
</dbReference>
<sequence length="334" mass="35025">MPALTLDTESVSPRTTDPAAAAQQQYQQQQQPAATVSTPAPAQSAPRSNSPARPPVSPITPPLNAATLPPVPRTAATQLPPPATAAAQAQPQATFAAGRQTFTHPPIPDASATAIPPPTPDPIDFDSNPDVLALKSAISILQLQRQRATNDIRALGTVKDAALQNPEAFVEDLASGRIRGHGDPLFPQAGDDDEDSSSDESADDSALKDTTEGATASEGSQATVMDVDSSASGKKAKPKTKQPKQPWADLPRPQNIVRCPPINWSQYAVAGDSLDRLHAEQQARPSQGQPAVMGPGGTFEFRAGGENQVEFTGIAAPYTPGRDRLDKKPKGGRR</sequence>
<feature type="region of interest" description="Disordered" evidence="1">
    <location>
        <begin position="275"/>
        <end position="334"/>
    </location>
</feature>
<gene>
    <name evidence="2" type="ORF">B0T11DRAFT_68936</name>
</gene>
<evidence type="ECO:0000256" key="1">
    <source>
        <dbReference type="SAM" id="MobiDB-lite"/>
    </source>
</evidence>
<proteinExistence type="predicted"/>
<evidence type="ECO:0000313" key="3">
    <source>
        <dbReference type="Proteomes" id="UP000813385"/>
    </source>
</evidence>
<feature type="compositionally biased region" description="Basic and acidic residues" evidence="1">
    <location>
        <begin position="321"/>
        <end position="334"/>
    </location>
</feature>
<accession>A0A8K0TKM0</accession>